<dbReference type="EMBL" id="AMZH03005449">
    <property type="protein sequence ID" value="RRT66373.1"/>
    <property type="molecule type" value="Genomic_DNA"/>
</dbReference>
<proteinExistence type="predicted"/>
<sequence length="106" mass="11930">FKDEEATHGGIRGLLTLAIGDDRGVIKGVICGNGERVGPTMPRCSPTSHSPRRTATLATGVAFIWGEGAFVDGVRLFFLRPSCRVVRPKKDIRRRRRRRRRKRRSC</sequence>
<gene>
    <name evidence="1" type="ORF">B296_00007630</name>
</gene>
<dbReference type="Proteomes" id="UP000287651">
    <property type="component" value="Unassembled WGS sequence"/>
</dbReference>
<name>A0A426ZQS4_ENSVE</name>
<evidence type="ECO:0000313" key="1">
    <source>
        <dbReference type="EMBL" id="RRT66373.1"/>
    </source>
</evidence>
<protein>
    <submittedName>
        <fullName evidence="1">Uncharacterized protein</fullName>
    </submittedName>
</protein>
<evidence type="ECO:0000313" key="2">
    <source>
        <dbReference type="Proteomes" id="UP000287651"/>
    </source>
</evidence>
<comment type="caution">
    <text evidence="1">The sequence shown here is derived from an EMBL/GenBank/DDBJ whole genome shotgun (WGS) entry which is preliminary data.</text>
</comment>
<accession>A0A426ZQS4</accession>
<organism evidence="1 2">
    <name type="scientific">Ensete ventricosum</name>
    <name type="common">Abyssinian banana</name>
    <name type="synonym">Musa ensete</name>
    <dbReference type="NCBI Taxonomy" id="4639"/>
    <lineage>
        <taxon>Eukaryota</taxon>
        <taxon>Viridiplantae</taxon>
        <taxon>Streptophyta</taxon>
        <taxon>Embryophyta</taxon>
        <taxon>Tracheophyta</taxon>
        <taxon>Spermatophyta</taxon>
        <taxon>Magnoliopsida</taxon>
        <taxon>Liliopsida</taxon>
        <taxon>Zingiberales</taxon>
        <taxon>Musaceae</taxon>
        <taxon>Ensete</taxon>
    </lineage>
</organism>
<dbReference type="AlphaFoldDB" id="A0A426ZQS4"/>
<reference evidence="1 2" key="1">
    <citation type="journal article" date="2014" name="Agronomy (Basel)">
        <title>A Draft Genome Sequence for Ensete ventricosum, the Drought-Tolerant Tree Against Hunger.</title>
        <authorList>
            <person name="Harrison J."/>
            <person name="Moore K.A."/>
            <person name="Paszkiewicz K."/>
            <person name="Jones T."/>
            <person name="Grant M."/>
            <person name="Ambacheew D."/>
            <person name="Muzemil S."/>
            <person name="Studholme D.J."/>
        </authorList>
    </citation>
    <scope>NUCLEOTIDE SEQUENCE [LARGE SCALE GENOMIC DNA]</scope>
</reference>
<feature type="non-terminal residue" evidence="1">
    <location>
        <position position="1"/>
    </location>
</feature>